<feature type="domain" description="Aldehyde dehydrogenase" evidence="2">
    <location>
        <begin position="20"/>
        <end position="137"/>
    </location>
</feature>
<dbReference type="PANTHER" id="PTHR43111:SF1">
    <property type="entry name" value="ALDEHYDE DEHYDROGENASE B-RELATED"/>
    <property type="match status" value="1"/>
</dbReference>
<dbReference type="Pfam" id="PF00171">
    <property type="entry name" value="Aldedh"/>
    <property type="match status" value="1"/>
</dbReference>
<evidence type="ECO:0000259" key="2">
    <source>
        <dbReference type="Pfam" id="PF00171"/>
    </source>
</evidence>
<accession>A0A9W9WAJ7</accession>
<dbReference type="InterPro" id="IPR016163">
    <property type="entry name" value="Ald_DH_C"/>
</dbReference>
<evidence type="ECO:0000256" key="1">
    <source>
        <dbReference type="SAM" id="Phobius"/>
    </source>
</evidence>
<dbReference type="EMBL" id="JAPZBU010000003">
    <property type="protein sequence ID" value="KAJ5413697.1"/>
    <property type="molecule type" value="Genomic_DNA"/>
</dbReference>
<keyword evidence="1" id="KW-0812">Transmembrane</keyword>
<dbReference type="Gene3D" id="3.40.605.10">
    <property type="entry name" value="Aldehyde Dehydrogenase, Chain A, domain 1"/>
    <property type="match status" value="1"/>
</dbReference>
<dbReference type="InterPro" id="IPR016162">
    <property type="entry name" value="Ald_DH_N"/>
</dbReference>
<dbReference type="GeneID" id="81363951"/>
<dbReference type="GO" id="GO:0016620">
    <property type="term" value="F:oxidoreductase activity, acting on the aldehyde or oxo group of donors, NAD or NADP as acceptor"/>
    <property type="evidence" value="ECO:0007669"/>
    <property type="project" value="InterPro"/>
</dbReference>
<dbReference type="PANTHER" id="PTHR43111">
    <property type="entry name" value="ALDEHYDE DEHYDROGENASE B-RELATED"/>
    <property type="match status" value="1"/>
</dbReference>
<keyword evidence="1" id="KW-0472">Membrane</keyword>
<dbReference type="RefSeq" id="XP_056493553.1">
    <property type="nucleotide sequence ID" value="XM_056624971.1"/>
</dbReference>
<proteinExistence type="predicted"/>
<keyword evidence="4" id="KW-1185">Reference proteome</keyword>
<reference evidence="3" key="2">
    <citation type="journal article" date="2023" name="IMA Fungus">
        <title>Comparative genomic study of the Penicillium genus elucidates a diverse pangenome and 15 lateral gene transfer events.</title>
        <authorList>
            <person name="Petersen C."/>
            <person name="Sorensen T."/>
            <person name="Nielsen M.R."/>
            <person name="Sondergaard T.E."/>
            <person name="Sorensen J.L."/>
            <person name="Fitzpatrick D.A."/>
            <person name="Frisvad J.C."/>
            <person name="Nielsen K.L."/>
        </authorList>
    </citation>
    <scope>NUCLEOTIDE SEQUENCE</scope>
    <source>
        <strain evidence="3">IBT 29677</strain>
    </source>
</reference>
<dbReference type="Proteomes" id="UP001147747">
    <property type="component" value="Unassembled WGS sequence"/>
</dbReference>
<dbReference type="InterPro" id="IPR016161">
    <property type="entry name" value="Ald_DH/histidinol_DH"/>
</dbReference>
<protein>
    <submittedName>
        <fullName evidence="3">Aldehyde/histidinol dehydrogenase</fullName>
    </submittedName>
</protein>
<organism evidence="3 4">
    <name type="scientific">Penicillium cosmopolitanum</name>
    <dbReference type="NCBI Taxonomy" id="1131564"/>
    <lineage>
        <taxon>Eukaryota</taxon>
        <taxon>Fungi</taxon>
        <taxon>Dikarya</taxon>
        <taxon>Ascomycota</taxon>
        <taxon>Pezizomycotina</taxon>
        <taxon>Eurotiomycetes</taxon>
        <taxon>Eurotiomycetidae</taxon>
        <taxon>Eurotiales</taxon>
        <taxon>Aspergillaceae</taxon>
        <taxon>Penicillium</taxon>
    </lineage>
</organism>
<dbReference type="OrthoDB" id="5596991at2759"/>
<dbReference type="SUPFAM" id="SSF53720">
    <property type="entry name" value="ALDH-like"/>
    <property type="match status" value="1"/>
</dbReference>
<evidence type="ECO:0000313" key="3">
    <source>
        <dbReference type="EMBL" id="KAJ5413697.1"/>
    </source>
</evidence>
<reference evidence="3" key="1">
    <citation type="submission" date="2022-12" db="EMBL/GenBank/DDBJ databases">
        <authorList>
            <person name="Petersen C."/>
        </authorList>
    </citation>
    <scope>NUCLEOTIDE SEQUENCE</scope>
    <source>
        <strain evidence="3">IBT 29677</strain>
    </source>
</reference>
<dbReference type="InterPro" id="IPR015590">
    <property type="entry name" value="Aldehyde_DH_dom"/>
</dbReference>
<evidence type="ECO:0000313" key="4">
    <source>
        <dbReference type="Proteomes" id="UP001147747"/>
    </source>
</evidence>
<name>A0A9W9WAJ7_9EURO</name>
<feature type="transmembrane region" description="Helical" evidence="1">
    <location>
        <begin position="432"/>
        <end position="456"/>
    </location>
</feature>
<sequence length="470" mass="52701">MTPTSLDLVLTTALEGRMKDLRTRQRILQELHVKLTENVEELVSATAEDDRISREEAQVVVSAGLFELRAHYNRLNLKDELDAEYSIARKKSCLDKRVPFGIVYVIPEVYTAFFSIITALSAAIAAGNCVVIEIQDRLACSRVLRRCFGELQLYTDSVTTVSQRPGPDFLRRCLLVDQTAEKDSASSECLRVLPSTRQRSVVIVDRTADASAAAKEIVASQLLFRGQSRYSVDQMFVNEYVLDAFHSALVREIATRLATRDLKLKPSDFKGAATGLQKPKFPMLKISDRSDARLHQRQHQWGFIIHKVTSLDDAIDTICEGHPAGALYLFAGYDEAKYLSQYIPSRATFVNHIPPELQIGPAYPEGFEMSVSLRYTREMFEMPRPERVDAGKIRHSATLWDHITAAKTSGIVSRACQPLKPTGQGKAGAMDYFLQGMIINVVTYVLPLTALSLYATSKGIGMLYQRFWNH</sequence>
<dbReference type="AlphaFoldDB" id="A0A9W9WAJ7"/>
<gene>
    <name evidence="3" type="ORF">N7509_000324</name>
</gene>
<comment type="caution">
    <text evidence="3">The sequence shown here is derived from an EMBL/GenBank/DDBJ whole genome shotgun (WGS) entry which is preliminary data.</text>
</comment>
<dbReference type="Gene3D" id="3.40.309.10">
    <property type="entry name" value="Aldehyde Dehydrogenase, Chain A, domain 2"/>
    <property type="match status" value="1"/>
</dbReference>
<keyword evidence="1" id="KW-1133">Transmembrane helix</keyword>